<dbReference type="Gene3D" id="3.40.50.150">
    <property type="entry name" value="Vaccinia Virus protein VP39"/>
    <property type="match status" value="1"/>
</dbReference>
<dbReference type="InterPro" id="IPR029063">
    <property type="entry name" value="SAM-dependent_MTases_sf"/>
</dbReference>
<dbReference type="InterPro" id="IPR041698">
    <property type="entry name" value="Methyltransf_25"/>
</dbReference>
<dbReference type="SUPFAM" id="SSF53335">
    <property type="entry name" value="S-adenosyl-L-methionine-dependent methyltransferases"/>
    <property type="match status" value="1"/>
</dbReference>
<dbReference type="AlphaFoldDB" id="A0A231QH88"/>
<name>A0A231QH88_9LACO</name>
<organism evidence="2 3">
    <name type="scientific">Ligilactobacillus agilis</name>
    <dbReference type="NCBI Taxonomy" id="1601"/>
    <lineage>
        <taxon>Bacteria</taxon>
        <taxon>Bacillati</taxon>
        <taxon>Bacillota</taxon>
        <taxon>Bacilli</taxon>
        <taxon>Lactobacillales</taxon>
        <taxon>Lactobacillaceae</taxon>
        <taxon>Ligilactobacillus</taxon>
    </lineage>
</organism>
<dbReference type="Proteomes" id="UP000215261">
    <property type="component" value="Unassembled WGS sequence"/>
</dbReference>
<evidence type="ECO:0000259" key="1">
    <source>
        <dbReference type="Pfam" id="PF13649"/>
    </source>
</evidence>
<evidence type="ECO:0000313" key="2">
    <source>
        <dbReference type="EMBL" id="OXS41550.1"/>
    </source>
</evidence>
<dbReference type="Pfam" id="PF13649">
    <property type="entry name" value="Methyltransf_25"/>
    <property type="match status" value="1"/>
</dbReference>
<comment type="caution">
    <text evidence="2">The sequence shown here is derived from an EMBL/GenBank/DDBJ whole genome shotgun (WGS) entry which is preliminary data.</text>
</comment>
<dbReference type="CDD" id="cd02440">
    <property type="entry name" value="AdoMet_MTases"/>
    <property type="match status" value="1"/>
</dbReference>
<evidence type="ECO:0000313" key="3">
    <source>
        <dbReference type="Proteomes" id="UP000215261"/>
    </source>
</evidence>
<feature type="domain" description="Methyltransferase" evidence="1">
    <location>
        <begin position="3"/>
        <end position="68"/>
    </location>
</feature>
<accession>A0A231QH88</accession>
<keyword evidence="2" id="KW-0808">Transferase</keyword>
<dbReference type="GO" id="GO:0032259">
    <property type="term" value="P:methylation"/>
    <property type="evidence" value="ECO:0007669"/>
    <property type="project" value="UniProtKB-KW"/>
</dbReference>
<dbReference type="GO" id="GO:0008168">
    <property type="term" value="F:methyltransferase activity"/>
    <property type="evidence" value="ECO:0007669"/>
    <property type="project" value="UniProtKB-KW"/>
</dbReference>
<gene>
    <name evidence="2" type="ORF">AYP69_02665</name>
</gene>
<protein>
    <submittedName>
        <fullName evidence="2">Methyltransferase</fullName>
    </submittedName>
</protein>
<dbReference type="RefSeq" id="WP_089144604.1">
    <property type="nucleotide sequence ID" value="NZ_LUGD01000066.1"/>
</dbReference>
<sequence length="153" mass="18198">MKILDVCCGSRMFWFNKQEKHTTYMDIRNEILHYKDRHLERTVEINPDIVGDFRNIPFSDSSFDLVVFDPPHLIHGGTNSWLVKKYGKLNKDTWKQDLKQGFEECMRVLKGNGVLLFKWNEEQIKTKEVFEAFGRQPILGDKRSKTRWSVFIK</sequence>
<keyword evidence="2" id="KW-0489">Methyltransferase</keyword>
<dbReference type="EMBL" id="LUGO01000030">
    <property type="protein sequence ID" value="OXS41550.1"/>
    <property type="molecule type" value="Genomic_DNA"/>
</dbReference>
<proteinExistence type="predicted"/>
<reference evidence="2 3" key="1">
    <citation type="submission" date="2016-03" db="EMBL/GenBank/DDBJ databases">
        <title>Sequencing of Lactobacillus Species from Commercial Turkeys.</title>
        <authorList>
            <person name="Johnson T.J."/>
            <person name="Youmans B.P."/>
            <person name="Case K.A."/>
        </authorList>
    </citation>
    <scope>NUCLEOTIDE SEQUENCE [LARGE SCALE GENOMIC DNA]</scope>
    <source>
        <strain evidence="2 3">UMNLA1</strain>
    </source>
</reference>